<dbReference type="EMBL" id="LXQA010076317">
    <property type="protein sequence ID" value="MCI10461.1"/>
    <property type="molecule type" value="Genomic_DNA"/>
</dbReference>
<evidence type="ECO:0000313" key="3">
    <source>
        <dbReference type="Proteomes" id="UP000265520"/>
    </source>
</evidence>
<accession>A0A392PEA4</accession>
<feature type="non-terminal residue" evidence="2">
    <location>
        <position position="57"/>
    </location>
</feature>
<name>A0A392PEA4_9FABA</name>
<organism evidence="2 3">
    <name type="scientific">Trifolium medium</name>
    <dbReference type="NCBI Taxonomy" id="97028"/>
    <lineage>
        <taxon>Eukaryota</taxon>
        <taxon>Viridiplantae</taxon>
        <taxon>Streptophyta</taxon>
        <taxon>Embryophyta</taxon>
        <taxon>Tracheophyta</taxon>
        <taxon>Spermatophyta</taxon>
        <taxon>Magnoliopsida</taxon>
        <taxon>eudicotyledons</taxon>
        <taxon>Gunneridae</taxon>
        <taxon>Pentapetalae</taxon>
        <taxon>rosids</taxon>
        <taxon>fabids</taxon>
        <taxon>Fabales</taxon>
        <taxon>Fabaceae</taxon>
        <taxon>Papilionoideae</taxon>
        <taxon>50 kb inversion clade</taxon>
        <taxon>NPAAA clade</taxon>
        <taxon>Hologalegina</taxon>
        <taxon>IRL clade</taxon>
        <taxon>Trifolieae</taxon>
        <taxon>Trifolium</taxon>
    </lineage>
</organism>
<keyword evidence="1" id="KW-0812">Transmembrane</keyword>
<evidence type="ECO:0000313" key="2">
    <source>
        <dbReference type="EMBL" id="MCI10461.1"/>
    </source>
</evidence>
<keyword evidence="3" id="KW-1185">Reference proteome</keyword>
<reference evidence="2 3" key="1">
    <citation type="journal article" date="2018" name="Front. Plant Sci.">
        <title>Red Clover (Trifolium pratense) and Zigzag Clover (T. medium) - A Picture of Genomic Similarities and Differences.</title>
        <authorList>
            <person name="Dluhosova J."/>
            <person name="Istvanek J."/>
            <person name="Nedelnik J."/>
            <person name="Repkova J."/>
        </authorList>
    </citation>
    <scope>NUCLEOTIDE SEQUENCE [LARGE SCALE GENOMIC DNA]</scope>
    <source>
        <strain evidence="3">cv. 10/8</strain>
        <tissue evidence="2">Leaf</tissue>
    </source>
</reference>
<protein>
    <recommendedName>
        <fullName evidence="4">Transmembrane protein</fullName>
    </recommendedName>
</protein>
<proteinExistence type="predicted"/>
<feature type="transmembrane region" description="Helical" evidence="1">
    <location>
        <begin position="30"/>
        <end position="52"/>
    </location>
</feature>
<dbReference type="AlphaFoldDB" id="A0A392PEA4"/>
<evidence type="ECO:0000256" key="1">
    <source>
        <dbReference type="SAM" id="Phobius"/>
    </source>
</evidence>
<comment type="caution">
    <text evidence="2">The sequence shown here is derived from an EMBL/GenBank/DDBJ whole genome shotgun (WGS) entry which is preliminary data.</text>
</comment>
<keyword evidence="1" id="KW-1133">Transmembrane helix</keyword>
<keyword evidence="1" id="KW-0472">Membrane</keyword>
<evidence type="ECO:0008006" key="4">
    <source>
        <dbReference type="Google" id="ProtNLM"/>
    </source>
</evidence>
<dbReference type="Proteomes" id="UP000265520">
    <property type="component" value="Unassembled WGS sequence"/>
</dbReference>
<sequence>MMMTQAAPIVLPTKQFGGDHDYQGRHRVPLWQFLVPIIVMLVVIAAVLCCIFHRRIA</sequence>